<accession>A0AAE0C6Q9</accession>
<comment type="caution">
    <text evidence="2">The sequence shown here is derived from an EMBL/GenBank/DDBJ whole genome shotgun (WGS) entry which is preliminary data.</text>
</comment>
<feature type="compositionally biased region" description="Low complexity" evidence="1">
    <location>
        <begin position="122"/>
        <end position="154"/>
    </location>
</feature>
<dbReference type="EMBL" id="LGRX02027331">
    <property type="protein sequence ID" value="KAK3249436.1"/>
    <property type="molecule type" value="Genomic_DNA"/>
</dbReference>
<dbReference type="AlphaFoldDB" id="A0AAE0C6Q9"/>
<sequence>MLRDWTKLALTCITLSRADNQRARAVDTPEDIHFVIPGDDKDIPDRLTSSSAADIAWAAVFPAPQSQSPPPVVEGSSPGPLTKTSSASVLPRILSSQELSLRLNIELPEMDFQDRRSSGTRAAFSDADTSSTPTATNVPTSTLTPTSSSSTAVPTIPPLRKELQQAEVTAHTAEAAMAGKDVSVARLQRCEGAQRVKEKVRQRPST</sequence>
<evidence type="ECO:0000256" key="1">
    <source>
        <dbReference type="SAM" id="MobiDB-lite"/>
    </source>
</evidence>
<proteinExistence type="predicted"/>
<evidence type="ECO:0000313" key="3">
    <source>
        <dbReference type="Proteomes" id="UP001190700"/>
    </source>
</evidence>
<evidence type="ECO:0000313" key="2">
    <source>
        <dbReference type="EMBL" id="KAK3249436.1"/>
    </source>
</evidence>
<keyword evidence="3" id="KW-1185">Reference proteome</keyword>
<name>A0AAE0C6Q9_9CHLO</name>
<feature type="region of interest" description="Disordered" evidence="1">
    <location>
        <begin position="62"/>
        <end position="85"/>
    </location>
</feature>
<protein>
    <submittedName>
        <fullName evidence="2">Uncharacterized protein</fullName>
    </submittedName>
</protein>
<dbReference type="Proteomes" id="UP001190700">
    <property type="component" value="Unassembled WGS sequence"/>
</dbReference>
<reference evidence="2 3" key="1">
    <citation type="journal article" date="2015" name="Genome Biol. Evol.">
        <title>Comparative Genomics of a Bacterivorous Green Alga Reveals Evolutionary Causalities and Consequences of Phago-Mixotrophic Mode of Nutrition.</title>
        <authorList>
            <person name="Burns J.A."/>
            <person name="Paasch A."/>
            <person name="Narechania A."/>
            <person name="Kim E."/>
        </authorList>
    </citation>
    <scope>NUCLEOTIDE SEQUENCE [LARGE SCALE GENOMIC DNA]</scope>
    <source>
        <strain evidence="2 3">PLY_AMNH</strain>
    </source>
</reference>
<feature type="region of interest" description="Disordered" evidence="1">
    <location>
        <begin position="112"/>
        <end position="155"/>
    </location>
</feature>
<gene>
    <name evidence="2" type="ORF">CYMTET_41135</name>
</gene>
<organism evidence="2 3">
    <name type="scientific">Cymbomonas tetramitiformis</name>
    <dbReference type="NCBI Taxonomy" id="36881"/>
    <lineage>
        <taxon>Eukaryota</taxon>
        <taxon>Viridiplantae</taxon>
        <taxon>Chlorophyta</taxon>
        <taxon>Pyramimonadophyceae</taxon>
        <taxon>Pyramimonadales</taxon>
        <taxon>Pyramimonadaceae</taxon>
        <taxon>Cymbomonas</taxon>
    </lineage>
</organism>